<evidence type="ECO:0000313" key="2">
    <source>
        <dbReference type="Proteomes" id="UP001374535"/>
    </source>
</evidence>
<accession>A0AAQ3NUA6</accession>
<dbReference type="Proteomes" id="UP001374535">
    <property type="component" value="Chromosome 4"/>
</dbReference>
<dbReference type="AlphaFoldDB" id="A0AAQ3NUA6"/>
<dbReference type="EMBL" id="CP144697">
    <property type="protein sequence ID" value="WVZ15460.1"/>
    <property type="molecule type" value="Genomic_DNA"/>
</dbReference>
<evidence type="ECO:0000313" key="1">
    <source>
        <dbReference type="EMBL" id="WVZ15460.1"/>
    </source>
</evidence>
<organism evidence="1 2">
    <name type="scientific">Vigna mungo</name>
    <name type="common">Black gram</name>
    <name type="synonym">Phaseolus mungo</name>
    <dbReference type="NCBI Taxonomy" id="3915"/>
    <lineage>
        <taxon>Eukaryota</taxon>
        <taxon>Viridiplantae</taxon>
        <taxon>Streptophyta</taxon>
        <taxon>Embryophyta</taxon>
        <taxon>Tracheophyta</taxon>
        <taxon>Spermatophyta</taxon>
        <taxon>Magnoliopsida</taxon>
        <taxon>eudicotyledons</taxon>
        <taxon>Gunneridae</taxon>
        <taxon>Pentapetalae</taxon>
        <taxon>rosids</taxon>
        <taxon>fabids</taxon>
        <taxon>Fabales</taxon>
        <taxon>Fabaceae</taxon>
        <taxon>Papilionoideae</taxon>
        <taxon>50 kb inversion clade</taxon>
        <taxon>NPAAA clade</taxon>
        <taxon>indigoferoid/millettioid clade</taxon>
        <taxon>Phaseoleae</taxon>
        <taxon>Vigna</taxon>
    </lineage>
</organism>
<sequence length="153" mass="17639">MLENARRCEKTRILAQYDYASQLVKKDLLEDALKEMKDIKKTLKESVRRQPGEENAVHPLPLKKRIAKTYLTMSSSLPSIPFSSPTVLTSWRLKSVPASIFSWLIESAVWQMKSSVTFYLFFQPNKLWQAVFSPSAGSFYDVEFPHLISTGRY</sequence>
<name>A0AAQ3NUA6_VIGMU</name>
<gene>
    <name evidence="1" type="ORF">V8G54_013026</name>
</gene>
<reference evidence="1 2" key="1">
    <citation type="journal article" date="2023" name="Life. Sci Alliance">
        <title>Evolutionary insights into 3D genome organization and epigenetic landscape of Vigna mungo.</title>
        <authorList>
            <person name="Junaid A."/>
            <person name="Singh B."/>
            <person name="Bhatia S."/>
        </authorList>
    </citation>
    <scope>NUCLEOTIDE SEQUENCE [LARGE SCALE GENOMIC DNA]</scope>
    <source>
        <strain evidence="1">Urdbean</strain>
    </source>
</reference>
<keyword evidence="2" id="KW-1185">Reference proteome</keyword>
<protein>
    <submittedName>
        <fullName evidence="1">Uncharacterized protein</fullName>
    </submittedName>
</protein>
<proteinExistence type="predicted"/>